<dbReference type="PANTHER" id="PTHR41930:SF1">
    <property type="entry name" value="DEPHOSPHO-COA KINASE"/>
    <property type="match status" value="1"/>
</dbReference>
<dbReference type="SUPFAM" id="SSF52540">
    <property type="entry name" value="P-loop containing nucleoside triphosphate hydrolases"/>
    <property type="match status" value="1"/>
</dbReference>
<dbReference type="EMBL" id="NPEX01000199">
    <property type="protein sequence ID" value="RAI41201.1"/>
    <property type="molecule type" value="Genomic_DNA"/>
</dbReference>
<dbReference type="GO" id="GO:0009143">
    <property type="term" value="P:nucleoside triphosphate catabolic process"/>
    <property type="evidence" value="ECO:0007669"/>
    <property type="project" value="InterPro"/>
</dbReference>
<protein>
    <submittedName>
        <fullName evidence="3">Uncharacterized protein</fullName>
    </submittedName>
</protein>
<keyword evidence="4" id="KW-1185">Reference proteome</keyword>
<dbReference type="GO" id="GO:0047429">
    <property type="term" value="F:nucleoside triphosphate diphosphatase activity"/>
    <property type="evidence" value="ECO:0007669"/>
    <property type="project" value="InterPro"/>
</dbReference>
<reference evidence="3 4" key="1">
    <citation type="submission" date="2017-07" db="EMBL/GenBank/DDBJ databases">
        <title>Draft Genome Sequences of Select Purple Nonsulfur Bacteria.</title>
        <authorList>
            <person name="Lasarre B."/>
            <person name="Mckinlay J.B."/>
        </authorList>
    </citation>
    <scope>NUCLEOTIDE SEQUENCE [LARGE SCALE GENOMIC DNA]</scope>
    <source>
        <strain evidence="3 4">DSM 5909</strain>
    </source>
</reference>
<evidence type="ECO:0000256" key="2">
    <source>
        <dbReference type="ARBA" id="ARBA00023080"/>
    </source>
</evidence>
<proteinExistence type="predicted"/>
<name>A0A327KS72_9BRAD</name>
<sequence length="535" mass="61039">MDYRDSFAFGRILTLYFYTSNADKLLQARLLARRRGLVIRHLSASREPYDEDYSSDTQTLLHRAVDQISGMFGIRNCFFIEDTSIRLDAFSRCSDFPGMRAKEWFSSVSFSEVNEQLLRAENNRRTTVKSDIALHVPGLRSPVMFHSETEGVIADTEPSFAAQVQYPWLTPKTFNGWFVPDGQSGVPKRLGEMEFESSLRYDFRAKNIEQLLDRYSEYMAVANLPSQSFTNRVPTPPVVSQLELDLPRSRSLILIIGGKCAGKTTFADRIAMRESVQVFEASSVFKALANEHNFKSQSDGDVFWFLQSIGLESVGREVARLVSSVPDQTCVVTGLRTIEEILYLQDAFPETIVILIESDQRIRYERHIKRAREQGLDSLSEFRINDERQREYGALRVAHDIADLVISNEESMERYLARVDDVFGHIEKERIQYASAASPSELERCLTALNKIGMVATCQEISDRTQESGFPVLVYNTNRALKAAPEFARRVKRPGGKLSYEITDRGRALLTLMQIRRHRVIQKKNAMMEPNCGQK</sequence>
<organism evidence="3 4">
    <name type="scientific">Rhodoplanes roseus</name>
    <dbReference type="NCBI Taxonomy" id="29409"/>
    <lineage>
        <taxon>Bacteria</taxon>
        <taxon>Pseudomonadati</taxon>
        <taxon>Pseudomonadota</taxon>
        <taxon>Alphaproteobacteria</taxon>
        <taxon>Hyphomicrobiales</taxon>
        <taxon>Nitrobacteraceae</taxon>
        <taxon>Rhodoplanes</taxon>
    </lineage>
</organism>
<keyword evidence="2" id="KW-0546">Nucleotide metabolism</keyword>
<gene>
    <name evidence="3" type="ORF">CH341_22225</name>
</gene>
<keyword evidence="1" id="KW-0378">Hydrolase</keyword>
<dbReference type="SUPFAM" id="SSF52972">
    <property type="entry name" value="ITPase-like"/>
    <property type="match status" value="1"/>
</dbReference>
<dbReference type="GO" id="GO:0009117">
    <property type="term" value="P:nucleotide metabolic process"/>
    <property type="evidence" value="ECO:0007669"/>
    <property type="project" value="UniProtKB-KW"/>
</dbReference>
<dbReference type="AlphaFoldDB" id="A0A327KS72"/>
<dbReference type="Gene3D" id="3.90.950.10">
    <property type="match status" value="1"/>
</dbReference>
<dbReference type="PANTHER" id="PTHR41930">
    <property type="entry name" value="UPF0200 PROTEIN MJ1399"/>
    <property type="match status" value="1"/>
</dbReference>
<accession>A0A327KS72</accession>
<dbReference type="RefSeq" id="WP_111421185.1">
    <property type="nucleotide sequence ID" value="NZ_NPEX01000199.1"/>
</dbReference>
<comment type="caution">
    <text evidence="3">The sequence shown here is derived from an EMBL/GenBank/DDBJ whole genome shotgun (WGS) entry which is preliminary data.</text>
</comment>
<dbReference type="InterPro" id="IPR029001">
    <property type="entry name" value="ITPase-like_fam"/>
</dbReference>
<dbReference type="OrthoDB" id="8430081at2"/>
<evidence type="ECO:0000313" key="4">
    <source>
        <dbReference type="Proteomes" id="UP000249130"/>
    </source>
</evidence>
<dbReference type="InterPro" id="IPR027417">
    <property type="entry name" value="P-loop_NTPase"/>
</dbReference>
<dbReference type="Pfam" id="PF01725">
    <property type="entry name" value="Ham1p_like"/>
    <property type="match status" value="1"/>
</dbReference>
<evidence type="ECO:0000313" key="3">
    <source>
        <dbReference type="EMBL" id="RAI41201.1"/>
    </source>
</evidence>
<evidence type="ECO:0000256" key="1">
    <source>
        <dbReference type="ARBA" id="ARBA00022801"/>
    </source>
</evidence>
<dbReference type="InterPro" id="IPR002637">
    <property type="entry name" value="RdgB/HAM1"/>
</dbReference>
<dbReference type="Gene3D" id="3.40.50.300">
    <property type="entry name" value="P-loop containing nucleotide triphosphate hydrolases"/>
    <property type="match status" value="1"/>
</dbReference>
<dbReference type="Proteomes" id="UP000249130">
    <property type="component" value="Unassembled WGS sequence"/>
</dbReference>